<dbReference type="InterPro" id="IPR036291">
    <property type="entry name" value="NAD(P)-bd_dom_sf"/>
</dbReference>
<evidence type="ECO:0000259" key="3">
    <source>
        <dbReference type="Pfam" id="PF02826"/>
    </source>
</evidence>
<dbReference type="PANTHER" id="PTHR43333:SF1">
    <property type="entry name" value="D-ISOMER SPECIFIC 2-HYDROXYACID DEHYDROGENASE NAD-BINDING DOMAIN-CONTAINING PROTEIN"/>
    <property type="match status" value="1"/>
</dbReference>
<evidence type="ECO:0000256" key="2">
    <source>
        <dbReference type="ARBA" id="ARBA00023027"/>
    </source>
</evidence>
<keyword evidence="1" id="KW-0560">Oxidoreductase</keyword>
<evidence type="ECO:0000313" key="4">
    <source>
        <dbReference type="EMBL" id="KAK4460755.1"/>
    </source>
</evidence>
<evidence type="ECO:0000256" key="1">
    <source>
        <dbReference type="ARBA" id="ARBA00023002"/>
    </source>
</evidence>
<reference evidence="4" key="1">
    <citation type="journal article" date="2023" name="Mol. Phylogenet. Evol.">
        <title>Genome-scale phylogeny and comparative genomics of the fungal order Sordariales.</title>
        <authorList>
            <person name="Hensen N."/>
            <person name="Bonometti L."/>
            <person name="Westerberg I."/>
            <person name="Brannstrom I.O."/>
            <person name="Guillou S."/>
            <person name="Cros-Aarteil S."/>
            <person name="Calhoun S."/>
            <person name="Haridas S."/>
            <person name="Kuo A."/>
            <person name="Mondo S."/>
            <person name="Pangilinan J."/>
            <person name="Riley R."/>
            <person name="LaButti K."/>
            <person name="Andreopoulos B."/>
            <person name="Lipzen A."/>
            <person name="Chen C."/>
            <person name="Yan M."/>
            <person name="Daum C."/>
            <person name="Ng V."/>
            <person name="Clum A."/>
            <person name="Steindorff A."/>
            <person name="Ohm R.A."/>
            <person name="Martin F."/>
            <person name="Silar P."/>
            <person name="Natvig D.O."/>
            <person name="Lalanne C."/>
            <person name="Gautier V."/>
            <person name="Ament-Velasquez S.L."/>
            <person name="Kruys A."/>
            <person name="Hutchinson M.I."/>
            <person name="Powell A.J."/>
            <person name="Barry K."/>
            <person name="Miller A.N."/>
            <person name="Grigoriev I.V."/>
            <person name="Debuchy R."/>
            <person name="Gladieux P."/>
            <person name="Hiltunen Thoren M."/>
            <person name="Johannesson H."/>
        </authorList>
    </citation>
    <scope>NUCLEOTIDE SEQUENCE</scope>
    <source>
        <strain evidence="4">PSN324</strain>
    </source>
</reference>
<proteinExistence type="predicted"/>
<dbReference type="SUPFAM" id="SSF51735">
    <property type="entry name" value="NAD(P)-binding Rossmann-fold domains"/>
    <property type="match status" value="1"/>
</dbReference>
<organism evidence="4 5">
    <name type="scientific">Cladorrhinum samala</name>
    <dbReference type="NCBI Taxonomy" id="585594"/>
    <lineage>
        <taxon>Eukaryota</taxon>
        <taxon>Fungi</taxon>
        <taxon>Dikarya</taxon>
        <taxon>Ascomycota</taxon>
        <taxon>Pezizomycotina</taxon>
        <taxon>Sordariomycetes</taxon>
        <taxon>Sordariomycetidae</taxon>
        <taxon>Sordariales</taxon>
        <taxon>Podosporaceae</taxon>
        <taxon>Cladorrhinum</taxon>
    </lineage>
</organism>
<name>A0AAV9HL16_9PEZI</name>
<dbReference type="Gene3D" id="3.40.50.720">
    <property type="entry name" value="NAD(P)-binding Rossmann-like Domain"/>
    <property type="match status" value="2"/>
</dbReference>
<dbReference type="Proteomes" id="UP001321749">
    <property type="component" value="Unassembled WGS sequence"/>
</dbReference>
<evidence type="ECO:0000313" key="5">
    <source>
        <dbReference type="Proteomes" id="UP001321749"/>
    </source>
</evidence>
<protein>
    <recommendedName>
        <fullName evidence="3">D-isomer specific 2-hydroxyacid dehydrogenase NAD-binding domain-containing protein</fullName>
    </recommendedName>
</protein>
<dbReference type="InterPro" id="IPR006140">
    <property type="entry name" value="D-isomer_DH_NAD-bd"/>
</dbReference>
<dbReference type="PANTHER" id="PTHR43333">
    <property type="entry name" value="2-HACID_DH_C DOMAIN-CONTAINING PROTEIN"/>
    <property type="match status" value="1"/>
</dbReference>
<dbReference type="GO" id="GO:0016491">
    <property type="term" value="F:oxidoreductase activity"/>
    <property type="evidence" value="ECO:0007669"/>
    <property type="project" value="UniProtKB-KW"/>
</dbReference>
<dbReference type="AlphaFoldDB" id="A0AAV9HL16"/>
<comment type="caution">
    <text evidence="4">The sequence shown here is derived from an EMBL/GenBank/DDBJ whole genome shotgun (WGS) entry which is preliminary data.</text>
</comment>
<dbReference type="GO" id="GO:0051287">
    <property type="term" value="F:NAD binding"/>
    <property type="evidence" value="ECO:0007669"/>
    <property type="project" value="InterPro"/>
</dbReference>
<dbReference type="EMBL" id="MU865005">
    <property type="protein sequence ID" value="KAK4460755.1"/>
    <property type="molecule type" value="Genomic_DNA"/>
</dbReference>
<dbReference type="Pfam" id="PF02826">
    <property type="entry name" value="2-Hacid_dh_C"/>
    <property type="match status" value="1"/>
</dbReference>
<accession>A0AAV9HL16</accession>
<keyword evidence="5" id="KW-1185">Reference proteome</keyword>
<reference evidence="4" key="2">
    <citation type="submission" date="2023-06" db="EMBL/GenBank/DDBJ databases">
        <authorList>
            <consortium name="Lawrence Berkeley National Laboratory"/>
            <person name="Mondo S.J."/>
            <person name="Hensen N."/>
            <person name="Bonometti L."/>
            <person name="Westerberg I."/>
            <person name="Brannstrom I.O."/>
            <person name="Guillou S."/>
            <person name="Cros-Aarteil S."/>
            <person name="Calhoun S."/>
            <person name="Haridas S."/>
            <person name="Kuo A."/>
            <person name="Pangilinan J."/>
            <person name="Riley R."/>
            <person name="Labutti K."/>
            <person name="Andreopoulos B."/>
            <person name="Lipzen A."/>
            <person name="Chen C."/>
            <person name="Yanf M."/>
            <person name="Daum C."/>
            <person name="Ng V."/>
            <person name="Clum A."/>
            <person name="Steindorff A."/>
            <person name="Ohm R."/>
            <person name="Martin F."/>
            <person name="Silar P."/>
            <person name="Natvig D."/>
            <person name="Lalanne C."/>
            <person name="Gautier V."/>
            <person name="Ament-Velasquez S.L."/>
            <person name="Kruys A."/>
            <person name="Hutchinson M.I."/>
            <person name="Powell A.J."/>
            <person name="Barry K."/>
            <person name="Miller A.N."/>
            <person name="Grigoriev I.V."/>
            <person name="Debuchy R."/>
            <person name="Gladieux P."/>
            <person name="Thoren M.H."/>
            <person name="Johannesson H."/>
        </authorList>
    </citation>
    <scope>NUCLEOTIDE SEQUENCE</scope>
    <source>
        <strain evidence="4">PSN324</strain>
    </source>
</reference>
<feature type="domain" description="D-isomer specific 2-hydroxyacid dehydrogenase NAD-binding" evidence="3">
    <location>
        <begin position="64"/>
        <end position="120"/>
    </location>
</feature>
<keyword evidence="2" id="KW-0520">NAD</keyword>
<sequence length="155" mass="16625">MKLTTGSGLHDHTVAEHALRMLLNAARRFYEMRDYQTRGQWPGVFGRAAAGPRAGEVSQAAGSEGAGVVNVGWRSSVDEDALFEALEAGAIGGAALNVFKQEPLPKGNKLYKAKNLVLPPRAAGGRLQGAEELIVDNLRRFVAGQDLRNVIQVAF</sequence>
<gene>
    <name evidence="4" type="ORF">QBC42DRAFT_331609</name>
</gene>